<dbReference type="STRING" id="490629.SAMN05216266_12639"/>
<dbReference type="GO" id="GO:0030428">
    <property type="term" value="C:cell septum"/>
    <property type="evidence" value="ECO:0007669"/>
    <property type="project" value="UniProtKB-SubCell"/>
</dbReference>
<keyword evidence="3 7" id="KW-0132">Cell division</keyword>
<evidence type="ECO:0000313" key="8">
    <source>
        <dbReference type="Proteomes" id="UP000243799"/>
    </source>
</evidence>
<dbReference type="AlphaFoldDB" id="A0A1I1CDK0"/>
<comment type="similarity">
    <text evidence="2">Belongs to the SsgA family.</text>
</comment>
<dbReference type="InterPro" id="IPR038658">
    <property type="entry name" value="SsgB_sf"/>
</dbReference>
<dbReference type="Pfam" id="PF04686">
    <property type="entry name" value="SsgA"/>
    <property type="match status" value="1"/>
</dbReference>
<evidence type="ECO:0000256" key="6">
    <source>
        <dbReference type="ARBA" id="ARBA00023306"/>
    </source>
</evidence>
<dbReference type="GO" id="GO:0000917">
    <property type="term" value="P:division septum assembly"/>
    <property type="evidence" value="ECO:0007669"/>
    <property type="project" value="UniProtKB-KW"/>
</dbReference>
<reference evidence="8" key="1">
    <citation type="submission" date="2016-10" db="EMBL/GenBank/DDBJ databases">
        <authorList>
            <person name="Varghese N."/>
            <person name="Submissions S."/>
        </authorList>
    </citation>
    <scope>NUCLEOTIDE SEQUENCE [LARGE SCALE GENOMIC DNA]</scope>
    <source>
        <strain evidence="8">CGMCC 4.3568</strain>
    </source>
</reference>
<dbReference type="Proteomes" id="UP000243799">
    <property type="component" value="Unassembled WGS sequence"/>
</dbReference>
<evidence type="ECO:0000256" key="1">
    <source>
        <dbReference type="ARBA" id="ARBA00004431"/>
    </source>
</evidence>
<dbReference type="InterPro" id="IPR006776">
    <property type="entry name" value="SsgB"/>
</dbReference>
<protein>
    <submittedName>
        <fullName evidence="7">Streptomyces sporulation and cell division protein, SsgA</fullName>
    </submittedName>
</protein>
<keyword evidence="4" id="KW-0749">Sporulation</keyword>
<accession>A0A1I1CDK0</accession>
<dbReference type="EMBL" id="FOKG01000026">
    <property type="protein sequence ID" value="SFB60785.1"/>
    <property type="molecule type" value="Genomic_DNA"/>
</dbReference>
<gene>
    <name evidence="7" type="ORF">SAMN05216266_12639</name>
</gene>
<organism evidence="7 8">
    <name type="scientific">Amycolatopsis marina</name>
    <dbReference type="NCBI Taxonomy" id="490629"/>
    <lineage>
        <taxon>Bacteria</taxon>
        <taxon>Bacillati</taxon>
        <taxon>Actinomycetota</taxon>
        <taxon>Actinomycetes</taxon>
        <taxon>Pseudonocardiales</taxon>
        <taxon>Pseudonocardiaceae</taxon>
        <taxon>Amycolatopsis</taxon>
    </lineage>
</organism>
<keyword evidence="5" id="KW-0717">Septation</keyword>
<keyword evidence="8" id="KW-1185">Reference proteome</keyword>
<evidence type="ECO:0000256" key="2">
    <source>
        <dbReference type="ARBA" id="ARBA00009323"/>
    </source>
</evidence>
<sequence>MITDSVHQHQFVALSSSPAPVLSRCSYLAYEPYAVSMAFQAEKGRWVEWSFARELLVQGLTEPTGIGDVRVRPDLALDDDVLILEIESPDGYAVVEMQRDDVERFLAATIDLVPLGSEEEHFDVETLIDEITNV</sequence>
<name>A0A1I1CDK0_9PSEU</name>
<comment type="subcellular location">
    <subcellularLocation>
        <location evidence="1">Cell septum</location>
    </subcellularLocation>
</comment>
<evidence type="ECO:0000256" key="3">
    <source>
        <dbReference type="ARBA" id="ARBA00022618"/>
    </source>
</evidence>
<dbReference type="RefSeq" id="WP_091678275.1">
    <property type="nucleotide sequence ID" value="NZ_FOKG01000026.1"/>
</dbReference>
<dbReference type="GO" id="GO:0030435">
    <property type="term" value="P:sporulation resulting in formation of a cellular spore"/>
    <property type="evidence" value="ECO:0007669"/>
    <property type="project" value="UniProtKB-KW"/>
</dbReference>
<evidence type="ECO:0000256" key="5">
    <source>
        <dbReference type="ARBA" id="ARBA00023210"/>
    </source>
</evidence>
<dbReference type="Gene3D" id="2.30.31.20">
    <property type="entry name" value="Sporulation-specific cell division protein SsgB"/>
    <property type="match status" value="1"/>
</dbReference>
<proteinExistence type="inferred from homology"/>
<dbReference type="OrthoDB" id="3853096at2"/>
<keyword evidence="6" id="KW-0131">Cell cycle</keyword>
<evidence type="ECO:0000313" key="7">
    <source>
        <dbReference type="EMBL" id="SFB60785.1"/>
    </source>
</evidence>
<evidence type="ECO:0000256" key="4">
    <source>
        <dbReference type="ARBA" id="ARBA00022969"/>
    </source>
</evidence>